<proteinExistence type="predicted"/>
<dbReference type="RefSeq" id="WP_038215237.1">
    <property type="nucleotide sequence ID" value="NZ_CAWLWN010000126.1"/>
</dbReference>
<evidence type="ECO:0000313" key="2">
    <source>
        <dbReference type="Proteomes" id="UP000028511"/>
    </source>
</evidence>
<name>A0A077NBG0_XENBV</name>
<dbReference type="Proteomes" id="UP000028511">
    <property type="component" value="Unassembled WGS sequence"/>
</dbReference>
<dbReference type="HOGENOM" id="CLU_2511903_0_0_6"/>
<sequence>MNQLDIYLNKDDGKVHHQKDQRFKLVYTNEIVKGSFLITEFCNGEVKHYMQKSGEEPVLTNTLPYSEDDSLYPSMATHIYNAAIGNQP</sequence>
<gene>
    <name evidence="1" type="ORF">XBP1_1380009</name>
</gene>
<dbReference type="EMBL" id="CBSW010000044">
    <property type="protein sequence ID" value="CDG95577.1"/>
    <property type="molecule type" value="Genomic_DNA"/>
</dbReference>
<comment type="caution">
    <text evidence="1">The sequence shown here is derived from an EMBL/GenBank/DDBJ whole genome shotgun (WGS) entry which is preliminary data.</text>
</comment>
<dbReference type="AlphaFoldDB" id="A0A077NBG0"/>
<evidence type="ECO:0000313" key="1">
    <source>
        <dbReference type="EMBL" id="CDG95577.1"/>
    </source>
</evidence>
<protein>
    <submittedName>
        <fullName evidence="1">Uncharacterized protein</fullName>
    </submittedName>
</protein>
<reference evidence="1" key="1">
    <citation type="submission" date="2013-07" db="EMBL/GenBank/DDBJ databases">
        <title>Sub-species coevolution in mutualistic symbiosis.</title>
        <authorList>
            <person name="Murfin K."/>
            <person name="Klassen J."/>
            <person name="Lee M."/>
            <person name="Forst S."/>
            <person name="Stock P."/>
            <person name="Goodrich-Blair H."/>
        </authorList>
    </citation>
    <scope>NUCLEOTIDE SEQUENCE [LARGE SCALE GENOMIC DNA]</scope>
    <source>
        <strain evidence="1">Puntauvense</strain>
    </source>
</reference>
<organism evidence="1 2">
    <name type="scientific">Xenorhabdus bovienii str. puntauvense</name>
    <dbReference type="NCBI Taxonomy" id="1398201"/>
    <lineage>
        <taxon>Bacteria</taxon>
        <taxon>Pseudomonadati</taxon>
        <taxon>Pseudomonadota</taxon>
        <taxon>Gammaproteobacteria</taxon>
        <taxon>Enterobacterales</taxon>
        <taxon>Morganellaceae</taxon>
        <taxon>Xenorhabdus</taxon>
    </lineage>
</organism>
<accession>A0A077NBG0</accession>